<dbReference type="PANTHER" id="PTHR47178:SF5">
    <property type="entry name" value="FAD-BINDING DOMAIN-CONTAINING PROTEIN"/>
    <property type="match status" value="1"/>
</dbReference>
<comment type="pathway">
    <text evidence="2">Secondary metabolite biosynthesis.</text>
</comment>
<evidence type="ECO:0000256" key="6">
    <source>
        <dbReference type="ARBA" id="ARBA00023033"/>
    </source>
</evidence>
<dbReference type="PRINTS" id="PR00420">
    <property type="entry name" value="RNGMNOXGNASE"/>
</dbReference>
<feature type="domain" description="FAD-binding" evidence="7">
    <location>
        <begin position="332"/>
        <end position="365"/>
    </location>
</feature>
<keyword evidence="3" id="KW-0285">Flavoprotein</keyword>
<sequence>MAAVPAGTNSHCLIVGAGLGGLGLAQGLKKRGISFTIFERDPTPDARSQGYRIKVFPDTVPDLQYLMTPELFAEFEATAAETIMVETSVNAVDGRLLARRALRGPKPYTVDRGYLRKVLLRGLEDNIQWGKEATHYTINKDDPQSPVTVHFTDGSTASGALLVGADGARSPIRRQHVPHHKIIDPEAVCIYGRTMLTPELKRRIQPNLLRGLVIVRDVAPVVQQIIFNSDLPVSMFVERMHFPRRESSHPYLPEDYMYWSMLVPSKLVGFTEDMVADAFNSKTPRDLGMMLTEEWDDSTRCLIDLQDETYAVSLRVTSSTPDLSEWEPSPFVTLVGDAIHVMSPSGGVGAATALKDAVALTEALSGPDGISLPSIKAYEASMLSMAKAAIERSFRGGRIIYGQPPLESCRILSDA</sequence>
<protein>
    <recommendedName>
        <fullName evidence="7">FAD-binding domain-containing protein</fullName>
    </recommendedName>
</protein>
<dbReference type="Proteomes" id="UP000294003">
    <property type="component" value="Unassembled WGS sequence"/>
</dbReference>
<accession>A0ABY0HIS6</accession>
<dbReference type="Gene3D" id="3.50.50.60">
    <property type="entry name" value="FAD/NAD(P)-binding domain"/>
    <property type="match status" value="1"/>
</dbReference>
<evidence type="ECO:0000259" key="7">
    <source>
        <dbReference type="Pfam" id="PF01494"/>
    </source>
</evidence>
<evidence type="ECO:0000256" key="2">
    <source>
        <dbReference type="ARBA" id="ARBA00005179"/>
    </source>
</evidence>
<gene>
    <name evidence="8" type="ORF">DL762_000528</name>
</gene>
<proteinExistence type="predicted"/>
<feature type="domain" description="FAD-binding" evidence="7">
    <location>
        <begin position="12"/>
        <end position="175"/>
    </location>
</feature>
<keyword evidence="5" id="KW-0560">Oxidoreductase</keyword>
<evidence type="ECO:0000313" key="8">
    <source>
        <dbReference type="EMBL" id="RYO94432.1"/>
    </source>
</evidence>
<name>A0ABY0HIS6_9PEZI</name>
<dbReference type="SUPFAM" id="SSF51905">
    <property type="entry name" value="FAD/NAD(P)-binding domain"/>
    <property type="match status" value="1"/>
</dbReference>
<comment type="cofactor">
    <cofactor evidence="1">
        <name>FAD</name>
        <dbReference type="ChEBI" id="CHEBI:57692"/>
    </cofactor>
</comment>
<evidence type="ECO:0000256" key="4">
    <source>
        <dbReference type="ARBA" id="ARBA00022827"/>
    </source>
</evidence>
<dbReference type="PANTHER" id="PTHR47178">
    <property type="entry name" value="MONOOXYGENASE, FAD-BINDING"/>
    <property type="match status" value="1"/>
</dbReference>
<evidence type="ECO:0000256" key="5">
    <source>
        <dbReference type="ARBA" id="ARBA00023002"/>
    </source>
</evidence>
<dbReference type="InterPro" id="IPR036188">
    <property type="entry name" value="FAD/NAD-bd_sf"/>
</dbReference>
<organism evidence="8 9">
    <name type="scientific">Monosporascus cannonballus</name>
    <dbReference type="NCBI Taxonomy" id="155416"/>
    <lineage>
        <taxon>Eukaryota</taxon>
        <taxon>Fungi</taxon>
        <taxon>Dikarya</taxon>
        <taxon>Ascomycota</taxon>
        <taxon>Pezizomycotina</taxon>
        <taxon>Sordariomycetes</taxon>
        <taxon>Xylariomycetidae</taxon>
        <taxon>Xylariales</taxon>
        <taxon>Xylariales incertae sedis</taxon>
        <taxon>Monosporascus</taxon>
    </lineage>
</organism>
<comment type="caution">
    <text evidence="8">The sequence shown here is derived from an EMBL/GenBank/DDBJ whole genome shotgun (WGS) entry which is preliminary data.</text>
</comment>
<dbReference type="Pfam" id="PF01494">
    <property type="entry name" value="FAD_binding_3"/>
    <property type="match status" value="2"/>
</dbReference>
<keyword evidence="9" id="KW-1185">Reference proteome</keyword>
<reference evidence="8 9" key="1">
    <citation type="submission" date="2018-06" db="EMBL/GenBank/DDBJ databases">
        <title>Complete Genomes of Monosporascus.</title>
        <authorList>
            <person name="Robinson A.J."/>
            <person name="Natvig D.O."/>
        </authorList>
    </citation>
    <scope>NUCLEOTIDE SEQUENCE [LARGE SCALE GENOMIC DNA]</scope>
    <source>
        <strain evidence="8 9">CBS 609.92</strain>
    </source>
</reference>
<dbReference type="EMBL" id="QJNS01000010">
    <property type="protein sequence ID" value="RYO94432.1"/>
    <property type="molecule type" value="Genomic_DNA"/>
</dbReference>
<keyword evidence="6" id="KW-0503">Monooxygenase</keyword>
<evidence type="ECO:0000313" key="9">
    <source>
        <dbReference type="Proteomes" id="UP000294003"/>
    </source>
</evidence>
<dbReference type="InterPro" id="IPR002938">
    <property type="entry name" value="FAD-bd"/>
</dbReference>
<evidence type="ECO:0000256" key="1">
    <source>
        <dbReference type="ARBA" id="ARBA00001974"/>
    </source>
</evidence>
<keyword evidence="4" id="KW-0274">FAD</keyword>
<evidence type="ECO:0000256" key="3">
    <source>
        <dbReference type="ARBA" id="ARBA00022630"/>
    </source>
</evidence>